<dbReference type="AlphaFoldDB" id="A0A212J4G3"/>
<reference evidence="1" key="1">
    <citation type="submission" date="2016-04" db="EMBL/GenBank/DDBJ databases">
        <authorList>
            <person name="Evans L.H."/>
            <person name="Alamgir A."/>
            <person name="Owens N."/>
            <person name="Weber N.D."/>
            <person name="Virtaneva K."/>
            <person name="Barbian K."/>
            <person name="Babar A."/>
            <person name="Rosenke K."/>
        </authorList>
    </citation>
    <scope>NUCLEOTIDE SEQUENCE</scope>
    <source>
        <strain evidence="1">86-1</strain>
    </source>
</reference>
<accession>A0A212J4G3</accession>
<dbReference type="Pfam" id="PF16271">
    <property type="entry name" value="DUF4924"/>
    <property type="match status" value="1"/>
</dbReference>
<proteinExistence type="predicted"/>
<gene>
    <name evidence="1" type="ORF">KL86DYS1_11112</name>
</gene>
<dbReference type="EMBL" id="FLUM01000001">
    <property type="protein sequence ID" value="SBV94356.1"/>
    <property type="molecule type" value="Genomic_DNA"/>
</dbReference>
<dbReference type="RefSeq" id="WP_296938968.1">
    <property type="nucleotide sequence ID" value="NZ_LT599032.1"/>
</dbReference>
<dbReference type="InterPro" id="IPR032574">
    <property type="entry name" value="DUF4924"/>
</dbReference>
<protein>
    <recommendedName>
        <fullName evidence="2">DUF4924 domain-containing protein</fullName>
    </recommendedName>
</protein>
<name>A0A212J4G3_9BACT</name>
<evidence type="ECO:0008006" key="2">
    <source>
        <dbReference type="Google" id="ProtNLM"/>
    </source>
</evidence>
<organism evidence="1">
    <name type="scientific">uncultured Dysgonomonas sp</name>
    <dbReference type="NCBI Taxonomy" id="206096"/>
    <lineage>
        <taxon>Bacteria</taxon>
        <taxon>Pseudomonadati</taxon>
        <taxon>Bacteroidota</taxon>
        <taxon>Bacteroidia</taxon>
        <taxon>Bacteroidales</taxon>
        <taxon>Dysgonomonadaceae</taxon>
        <taxon>Dysgonomonas</taxon>
        <taxon>environmental samples</taxon>
    </lineage>
</organism>
<evidence type="ECO:0000313" key="1">
    <source>
        <dbReference type="EMBL" id="SBV94356.1"/>
    </source>
</evidence>
<sequence>MLIAKKLKEENIGEYLLYMWQVEDMIRANGFDIDKIDEQIISRFDQPDNVKKEIREWYGNLIGMMHREDVSQNGHLIINKNVISELTDLHLRLLKAPDESDYSAAYYKTLPFIVELRSKSPDKNIPELETCFAALYGYLLMRLQKKEISGETQAAISQISSFLRILSQKYKADRDGSLNIQ</sequence>